<dbReference type="EMBL" id="JAUEPO010000002">
    <property type="protein sequence ID" value="KAK3333708.1"/>
    <property type="molecule type" value="Genomic_DNA"/>
</dbReference>
<dbReference type="AlphaFoldDB" id="A0AAE0MJA0"/>
<keyword evidence="3" id="KW-1185">Reference proteome</keyword>
<reference evidence="2" key="1">
    <citation type="journal article" date="2023" name="Mol. Phylogenet. Evol.">
        <title>Genome-scale phylogeny and comparative genomics of the fungal order Sordariales.</title>
        <authorList>
            <person name="Hensen N."/>
            <person name="Bonometti L."/>
            <person name="Westerberg I."/>
            <person name="Brannstrom I.O."/>
            <person name="Guillou S."/>
            <person name="Cros-Aarteil S."/>
            <person name="Calhoun S."/>
            <person name="Haridas S."/>
            <person name="Kuo A."/>
            <person name="Mondo S."/>
            <person name="Pangilinan J."/>
            <person name="Riley R."/>
            <person name="LaButti K."/>
            <person name="Andreopoulos B."/>
            <person name="Lipzen A."/>
            <person name="Chen C."/>
            <person name="Yan M."/>
            <person name="Daum C."/>
            <person name="Ng V."/>
            <person name="Clum A."/>
            <person name="Steindorff A."/>
            <person name="Ohm R.A."/>
            <person name="Martin F."/>
            <person name="Silar P."/>
            <person name="Natvig D.O."/>
            <person name="Lalanne C."/>
            <person name="Gautier V."/>
            <person name="Ament-Velasquez S.L."/>
            <person name="Kruys A."/>
            <person name="Hutchinson M.I."/>
            <person name="Powell A.J."/>
            <person name="Barry K."/>
            <person name="Miller A.N."/>
            <person name="Grigoriev I.V."/>
            <person name="Debuchy R."/>
            <person name="Gladieux P."/>
            <person name="Hiltunen Thoren M."/>
            <person name="Johannesson H."/>
        </authorList>
    </citation>
    <scope>NUCLEOTIDE SEQUENCE</scope>
    <source>
        <strain evidence="2">SMH4131-1</strain>
    </source>
</reference>
<protein>
    <submittedName>
        <fullName evidence="2">Uncharacterized protein</fullName>
    </submittedName>
</protein>
<proteinExistence type="predicted"/>
<feature type="region of interest" description="Disordered" evidence="1">
    <location>
        <begin position="192"/>
        <end position="212"/>
    </location>
</feature>
<feature type="compositionally biased region" description="Basic and acidic residues" evidence="1">
    <location>
        <begin position="199"/>
        <end position="212"/>
    </location>
</feature>
<evidence type="ECO:0000256" key="1">
    <source>
        <dbReference type="SAM" id="MobiDB-lite"/>
    </source>
</evidence>
<evidence type="ECO:0000313" key="2">
    <source>
        <dbReference type="EMBL" id="KAK3333708.1"/>
    </source>
</evidence>
<evidence type="ECO:0000313" key="3">
    <source>
        <dbReference type="Proteomes" id="UP001286456"/>
    </source>
</evidence>
<reference evidence="2" key="2">
    <citation type="submission" date="2023-06" db="EMBL/GenBank/DDBJ databases">
        <authorList>
            <consortium name="Lawrence Berkeley National Laboratory"/>
            <person name="Haridas S."/>
            <person name="Hensen N."/>
            <person name="Bonometti L."/>
            <person name="Westerberg I."/>
            <person name="Brannstrom I.O."/>
            <person name="Guillou S."/>
            <person name="Cros-Aarteil S."/>
            <person name="Calhoun S."/>
            <person name="Kuo A."/>
            <person name="Mondo S."/>
            <person name="Pangilinan J."/>
            <person name="Riley R."/>
            <person name="Labutti K."/>
            <person name="Andreopoulos B."/>
            <person name="Lipzen A."/>
            <person name="Chen C."/>
            <person name="Yanf M."/>
            <person name="Daum C."/>
            <person name="Ng V."/>
            <person name="Clum A."/>
            <person name="Steindorff A."/>
            <person name="Ohm R."/>
            <person name="Martin F."/>
            <person name="Silar P."/>
            <person name="Natvig D."/>
            <person name="Lalanne C."/>
            <person name="Gautier V."/>
            <person name="Ament-Velasquez S.L."/>
            <person name="Kruys A."/>
            <person name="Hutchinson M.I."/>
            <person name="Powell A.J."/>
            <person name="Barry K."/>
            <person name="Miller A.N."/>
            <person name="Grigoriev I.V."/>
            <person name="Debuchy R."/>
            <person name="Gladieux P."/>
            <person name="Thoren M.H."/>
            <person name="Johannesson H."/>
        </authorList>
    </citation>
    <scope>NUCLEOTIDE SEQUENCE</scope>
    <source>
        <strain evidence="2">SMH4131-1</strain>
    </source>
</reference>
<gene>
    <name evidence="2" type="ORF">B0T19DRAFT_483712</name>
</gene>
<name>A0AAE0MJA0_9PEZI</name>
<dbReference type="Proteomes" id="UP001286456">
    <property type="component" value="Unassembled WGS sequence"/>
</dbReference>
<comment type="caution">
    <text evidence="2">The sequence shown here is derived from an EMBL/GenBank/DDBJ whole genome shotgun (WGS) entry which is preliminary data.</text>
</comment>
<accession>A0AAE0MJA0</accession>
<sequence>MSLDTTNNTSTVSIDAKAHIQRRSYEVVDGFEDWSQSLLCQRRFRIQDLLQAARVILNQFDAAGDKGPWVRCWGRLGATMGRLNTAKAIGESTAPVGFCEMEIGDVDDISDELVWISILSHPFRVRTNSSASAAAAAAAAGAAFCGSLSPSLWERMQSLPNGSAHVNDVHLIYPSRYSEMCLIMCTPEHIAHDSNSPRMGEESVRDMHPTQQ</sequence>
<organism evidence="2 3">
    <name type="scientific">Cercophora scortea</name>
    <dbReference type="NCBI Taxonomy" id="314031"/>
    <lineage>
        <taxon>Eukaryota</taxon>
        <taxon>Fungi</taxon>
        <taxon>Dikarya</taxon>
        <taxon>Ascomycota</taxon>
        <taxon>Pezizomycotina</taxon>
        <taxon>Sordariomycetes</taxon>
        <taxon>Sordariomycetidae</taxon>
        <taxon>Sordariales</taxon>
        <taxon>Lasiosphaeriaceae</taxon>
        <taxon>Cercophora</taxon>
    </lineage>
</organism>